<keyword evidence="1" id="KW-1185">Reference proteome</keyword>
<name>A0A914QHX2_9BILA</name>
<dbReference type="AlphaFoldDB" id="A0A914QHX2"/>
<proteinExistence type="predicted"/>
<reference evidence="2" key="1">
    <citation type="submission" date="2022-11" db="UniProtKB">
        <authorList>
            <consortium name="WormBaseParasite"/>
        </authorList>
    </citation>
    <scope>IDENTIFICATION</scope>
</reference>
<protein>
    <submittedName>
        <fullName evidence="2">Uncharacterized protein</fullName>
    </submittedName>
</protein>
<dbReference type="Proteomes" id="UP000887578">
    <property type="component" value="Unplaced"/>
</dbReference>
<organism evidence="1 2">
    <name type="scientific">Panagrolaimus davidi</name>
    <dbReference type="NCBI Taxonomy" id="227884"/>
    <lineage>
        <taxon>Eukaryota</taxon>
        <taxon>Metazoa</taxon>
        <taxon>Ecdysozoa</taxon>
        <taxon>Nematoda</taxon>
        <taxon>Chromadorea</taxon>
        <taxon>Rhabditida</taxon>
        <taxon>Tylenchina</taxon>
        <taxon>Panagrolaimomorpha</taxon>
        <taxon>Panagrolaimoidea</taxon>
        <taxon>Panagrolaimidae</taxon>
        <taxon>Panagrolaimus</taxon>
    </lineage>
</organism>
<evidence type="ECO:0000313" key="2">
    <source>
        <dbReference type="WBParaSite" id="PDA_v2.g31645.t1"/>
    </source>
</evidence>
<dbReference type="WBParaSite" id="PDA_v2.g31645.t1">
    <property type="protein sequence ID" value="PDA_v2.g31645.t1"/>
    <property type="gene ID" value="PDA_v2.g31645"/>
</dbReference>
<evidence type="ECO:0000313" key="1">
    <source>
        <dbReference type="Proteomes" id="UP000887578"/>
    </source>
</evidence>
<accession>A0A914QHX2</accession>
<sequence length="128" mass="14325">MESLEIYDRAVGPNNAEGMQKLECASPFGKVKKLEEQEQYTVTPVITRAGENETISGNDSAWGNVKYTFEEEARVRDLVNFAADNYAFGDTYMFQWKWKTLDITGIPKITTILLSSLFTHGKTGAAAF</sequence>